<gene>
    <name evidence="1" type="ORF">HFP15_37380</name>
</gene>
<organism evidence="1 2">
    <name type="scientific">Amycolatopsis acididurans</name>
    <dbReference type="NCBI Taxonomy" id="2724524"/>
    <lineage>
        <taxon>Bacteria</taxon>
        <taxon>Bacillati</taxon>
        <taxon>Actinomycetota</taxon>
        <taxon>Actinomycetes</taxon>
        <taxon>Pseudonocardiales</taxon>
        <taxon>Pseudonocardiaceae</taxon>
        <taxon>Amycolatopsis</taxon>
    </lineage>
</organism>
<sequence length="46" mass="4503">MAVQDLGKIVVDPAVAVALGGGRPADPGVDKGAAPGDVLARIVPRL</sequence>
<dbReference type="RefSeq" id="WP_168522463.1">
    <property type="nucleotide sequence ID" value="NZ_JAAXLS010000059.1"/>
</dbReference>
<keyword evidence="2" id="KW-1185">Reference proteome</keyword>
<evidence type="ECO:0000313" key="2">
    <source>
        <dbReference type="Proteomes" id="UP000715441"/>
    </source>
</evidence>
<dbReference type="Proteomes" id="UP000715441">
    <property type="component" value="Unassembled WGS sequence"/>
</dbReference>
<comment type="caution">
    <text evidence="1">The sequence shown here is derived from an EMBL/GenBank/DDBJ whole genome shotgun (WGS) entry which is preliminary data.</text>
</comment>
<name>A0ABX1JI76_9PSEU</name>
<proteinExistence type="predicted"/>
<accession>A0ABX1JI76</accession>
<evidence type="ECO:0000313" key="1">
    <source>
        <dbReference type="EMBL" id="NKQ58535.1"/>
    </source>
</evidence>
<reference evidence="1 2" key="1">
    <citation type="submission" date="2020-04" db="EMBL/GenBank/DDBJ databases">
        <title>Novel species.</title>
        <authorList>
            <person name="Teo W.F.A."/>
            <person name="Lipun K."/>
            <person name="Srisuk N."/>
            <person name="Duangmal K."/>
        </authorList>
    </citation>
    <scope>NUCLEOTIDE SEQUENCE [LARGE SCALE GENOMIC DNA]</scope>
    <source>
        <strain evidence="1 2">K13G38</strain>
    </source>
</reference>
<dbReference type="EMBL" id="JAAXLS010000059">
    <property type="protein sequence ID" value="NKQ58535.1"/>
    <property type="molecule type" value="Genomic_DNA"/>
</dbReference>
<protein>
    <submittedName>
        <fullName evidence="1">Uncharacterized protein</fullName>
    </submittedName>
</protein>